<name>A0A482WH55_LAOST</name>
<dbReference type="STRING" id="195883.A0A482WH55"/>
<evidence type="ECO:0008006" key="3">
    <source>
        <dbReference type="Google" id="ProtNLM"/>
    </source>
</evidence>
<dbReference type="Proteomes" id="UP000291343">
    <property type="component" value="Unassembled WGS sequence"/>
</dbReference>
<dbReference type="SUPFAM" id="SSF56219">
    <property type="entry name" value="DNase I-like"/>
    <property type="match status" value="1"/>
</dbReference>
<evidence type="ECO:0000313" key="2">
    <source>
        <dbReference type="Proteomes" id="UP000291343"/>
    </source>
</evidence>
<dbReference type="InParanoid" id="A0A482WH55"/>
<proteinExistence type="predicted"/>
<keyword evidence="2" id="KW-1185">Reference proteome</keyword>
<comment type="caution">
    <text evidence="1">The sequence shown here is derived from an EMBL/GenBank/DDBJ whole genome shotgun (WGS) entry which is preliminary data.</text>
</comment>
<dbReference type="AlphaFoldDB" id="A0A482WH55"/>
<dbReference type="EMBL" id="QKKF02036132">
    <property type="protein sequence ID" value="RZF32660.1"/>
    <property type="molecule type" value="Genomic_DNA"/>
</dbReference>
<reference evidence="1 2" key="1">
    <citation type="journal article" date="2017" name="Gigascience">
        <title>Genome sequence of the small brown planthopper, Laodelphax striatellus.</title>
        <authorList>
            <person name="Zhu J."/>
            <person name="Jiang F."/>
            <person name="Wang X."/>
            <person name="Yang P."/>
            <person name="Bao Y."/>
            <person name="Zhao W."/>
            <person name="Wang W."/>
            <person name="Lu H."/>
            <person name="Wang Q."/>
            <person name="Cui N."/>
            <person name="Li J."/>
            <person name="Chen X."/>
            <person name="Luo L."/>
            <person name="Yu J."/>
            <person name="Kang L."/>
            <person name="Cui F."/>
        </authorList>
    </citation>
    <scope>NUCLEOTIDE SEQUENCE [LARGE SCALE GENOMIC DNA]</scope>
    <source>
        <strain evidence="1">Lst14</strain>
    </source>
</reference>
<gene>
    <name evidence="1" type="ORF">LSTR_LSTR004088</name>
</gene>
<organism evidence="1 2">
    <name type="scientific">Laodelphax striatellus</name>
    <name type="common">Small brown planthopper</name>
    <name type="synonym">Delphax striatella</name>
    <dbReference type="NCBI Taxonomy" id="195883"/>
    <lineage>
        <taxon>Eukaryota</taxon>
        <taxon>Metazoa</taxon>
        <taxon>Ecdysozoa</taxon>
        <taxon>Arthropoda</taxon>
        <taxon>Hexapoda</taxon>
        <taxon>Insecta</taxon>
        <taxon>Pterygota</taxon>
        <taxon>Neoptera</taxon>
        <taxon>Paraneoptera</taxon>
        <taxon>Hemiptera</taxon>
        <taxon>Auchenorrhyncha</taxon>
        <taxon>Fulgoroidea</taxon>
        <taxon>Delphacidae</taxon>
        <taxon>Criomorphinae</taxon>
        <taxon>Laodelphax</taxon>
    </lineage>
</organism>
<dbReference type="InterPro" id="IPR036691">
    <property type="entry name" value="Endo/exonu/phosph_ase_sf"/>
</dbReference>
<dbReference type="Gene3D" id="3.60.10.10">
    <property type="entry name" value="Endonuclease/exonuclease/phosphatase"/>
    <property type="match status" value="1"/>
</dbReference>
<dbReference type="OrthoDB" id="6629108at2759"/>
<sequence length="203" mass="23243">MAWRLTVNLQHPIVGLPSNVVDETESEETREVRVLAYNIAGWKKVKLNSKRVCIVPVYLNCNEWNEDFGRFSELMWELTAKYEYCIAIGDLNGRISCEQKIPRHIIPDQHCLIRLDRNSKDNIMNRNGSRLITLLNELNMIILNGRTKGDNQGEFTYVGGQGSSVIDVCAASCSSLQLISDFKVDNEFFLRSFSNNTQTEDYE</sequence>
<protein>
    <recommendedName>
        <fullName evidence="3">Endonuclease/exonuclease/phosphatase domain-containing protein</fullName>
    </recommendedName>
</protein>
<evidence type="ECO:0000313" key="1">
    <source>
        <dbReference type="EMBL" id="RZF32660.1"/>
    </source>
</evidence>
<dbReference type="SMR" id="A0A482WH55"/>
<accession>A0A482WH55</accession>